<dbReference type="SUPFAM" id="SSF52518">
    <property type="entry name" value="Thiamin diphosphate-binding fold (THDP-binding)"/>
    <property type="match status" value="2"/>
</dbReference>
<dbReference type="GO" id="GO:0030976">
    <property type="term" value="F:thiamine pyrophosphate binding"/>
    <property type="evidence" value="ECO:0007669"/>
    <property type="project" value="InterPro"/>
</dbReference>
<dbReference type="AlphaFoldDB" id="A0A9E6RE98"/>
<gene>
    <name evidence="7" type="ORF">K6K41_11435</name>
</gene>
<dbReference type="InterPro" id="IPR045229">
    <property type="entry name" value="TPP_enz"/>
</dbReference>
<keyword evidence="8" id="KW-1185">Reference proteome</keyword>
<dbReference type="GO" id="GO:0009097">
    <property type="term" value="P:isoleucine biosynthetic process"/>
    <property type="evidence" value="ECO:0007669"/>
    <property type="project" value="TreeGrafter"/>
</dbReference>
<dbReference type="Gene3D" id="3.40.50.1220">
    <property type="entry name" value="TPP-binding domain"/>
    <property type="match status" value="1"/>
</dbReference>
<organism evidence="7 8">
    <name type="scientific">Chenggangzhangella methanolivorans</name>
    <dbReference type="NCBI Taxonomy" id="1437009"/>
    <lineage>
        <taxon>Bacteria</taxon>
        <taxon>Pseudomonadati</taxon>
        <taxon>Pseudomonadota</taxon>
        <taxon>Alphaproteobacteria</taxon>
        <taxon>Hyphomicrobiales</taxon>
        <taxon>Methylopilaceae</taxon>
        <taxon>Chenggangzhangella</taxon>
    </lineage>
</organism>
<sequence length="557" mass="59555">MAARTGAEILVDALLANGLRLGFGVPGESYLAVLEAMRAKGFDFLTCRQEGGAAMMADAAGKLTGRPGLCFATRGPGAANAFAGVHVAAQDSTPMILFVGQIARGFRHREAFQELDHRAVFGSVAKWAVEIDDAARIPELVSRAIRVATQGRPGPVIMAMPEDMLDEAAEVADAPPVVAAETWPGLTDMAALQKLLWAAERPIALVGGSRWSETAVGRLKRFAERFALPVAATFRRQMLFPADHACYAGDLGIAPNPKLRKRVENADLVLLIGGRLGEMPSQGYEVLSVPAPRQKLVHVHPDPEELGRVYQPALAINASPTAFAAALEAVQPPQEIGWRAETEAARADYLDWTREVPAHPGEVQMREVMAAFATLPPDAIVTNGAGNYSGWFHRFHRVTRYGSQAAPTSGSMGYGLPGAIAAKRLNPEREVVALAGDGCFLMTGQELATAVQYGLGVVALVFDNGQLGTIRMHQEREFPDRPFATALRNPDFADYARAFGAEGFSVTKAGEFADAFGLARAAALEGRPAVVHVRIHPDAISATKTLDEIREGKPKGD</sequence>
<dbReference type="GO" id="GO:0000287">
    <property type="term" value="F:magnesium ion binding"/>
    <property type="evidence" value="ECO:0007669"/>
    <property type="project" value="InterPro"/>
</dbReference>
<feature type="domain" description="Thiamine pyrophosphate enzyme TPP-binding" evidence="5">
    <location>
        <begin position="384"/>
        <end position="533"/>
    </location>
</feature>
<dbReference type="InterPro" id="IPR000399">
    <property type="entry name" value="TPP-bd_CS"/>
</dbReference>
<dbReference type="GO" id="GO:0005948">
    <property type="term" value="C:acetolactate synthase complex"/>
    <property type="evidence" value="ECO:0007669"/>
    <property type="project" value="TreeGrafter"/>
</dbReference>
<dbReference type="Pfam" id="PF00205">
    <property type="entry name" value="TPP_enzyme_M"/>
    <property type="match status" value="1"/>
</dbReference>
<dbReference type="PANTHER" id="PTHR18968">
    <property type="entry name" value="THIAMINE PYROPHOSPHATE ENZYMES"/>
    <property type="match status" value="1"/>
</dbReference>
<comment type="similarity">
    <text evidence="1 3">Belongs to the TPP enzyme family.</text>
</comment>
<evidence type="ECO:0000256" key="3">
    <source>
        <dbReference type="RuleBase" id="RU362132"/>
    </source>
</evidence>
<dbReference type="NCBIfam" id="NF006052">
    <property type="entry name" value="PRK08199.1"/>
    <property type="match status" value="1"/>
</dbReference>
<dbReference type="GO" id="GO:0009099">
    <property type="term" value="P:L-valine biosynthetic process"/>
    <property type="evidence" value="ECO:0007669"/>
    <property type="project" value="TreeGrafter"/>
</dbReference>
<dbReference type="InterPro" id="IPR012001">
    <property type="entry name" value="Thiamin_PyroP_enz_TPP-bd_dom"/>
</dbReference>
<reference evidence="7" key="1">
    <citation type="submission" date="2021-08" db="EMBL/GenBank/DDBJ databases">
        <authorList>
            <person name="Zhang H."/>
            <person name="Xu M."/>
            <person name="Yu Z."/>
            <person name="Yang L."/>
            <person name="Cai Y."/>
        </authorList>
    </citation>
    <scope>NUCLEOTIDE SEQUENCE</scope>
    <source>
        <strain evidence="7">CHL1</strain>
    </source>
</reference>
<dbReference type="PANTHER" id="PTHR18968:SF120">
    <property type="entry name" value="ACETOLACTATE SYNTHASE LARGE SUBUNIT"/>
    <property type="match status" value="1"/>
</dbReference>
<accession>A0A9E6RE98</accession>
<evidence type="ECO:0000259" key="6">
    <source>
        <dbReference type="Pfam" id="PF02776"/>
    </source>
</evidence>
<dbReference type="SUPFAM" id="SSF52467">
    <property type="entry name" value="DHS-like NAD/FAD-binding domain"/>
    <property type="match status" value="1"/>
</dbReference>
<evidence type="ECO:0000313" key="8">
    <source>
        <dbReference type="Proteomes" id="UP000825701"/>
    </source>
</evidence>
<evidence type="ECO:0000256" key="2">
    <source>
        <dbReference type="ARBA" id="ARBA00023052"/>
    </source>
</evidence>
<dbReference type="Proteomes" id="UP000825701">
    <property type="component" value="Chromosome"/>
</dbReference>
<dbReference type="GO" id="GO:0003984">
    <property type="term" value="F:acetolactate synthase activity"/>
    <property type="evidence" value="ECO:0007669"/>
    <property type="project" value="TreeGrafter"/>
</dbReference>
<dbReference type="Pfam" id="PF02776">
    <property type="entry name" value="TPP_enzyme_N"/>
    <property type="match status" value="1"/>
</dbReference>
<evidence type="ECO:0000256" key="1">
    <source>
        <dbReference type="ARBA" id="ARBA00007812"/>
    </source>
</evidence>
<dbReference type="InterPro" id="IPR029035">
    <property type="entry name" value="DHS-like_NAD/FAD-binding_dom"/>
</dbReference>
<dbReference type="KEGG" id="cmet:K6K41_11435"/>
<dbReference type="EMBL" id="CP081869">
    <property type="protein sequence ID" value="QZO01888.1"/>
    <property type="molecule type" value="Genomic_DNA"/>
</dbReference>
<dbReference type="InterPro" id="IPR029061">
    <property type="entry name" value="THDP-binding"/>
</dbReference>
<name>A0A9E6RE98_9HYPH</name>
<feature type="domain" description="Thiamine pyrophosphate enzyme N-terminal TPP-binding" evidence="6">
    <location>
        <begin position="4"/>
        <end position="118"/>
    </location>
</feature>
<dbReference type="PROSITE" id="PS00187">
    <property type="entry name" value="TPP_ENZYMES"/>
    <property type="match status" value="1"/>
</dbReference>
<keyword evidence="2 3" id="KW-0786">Thiamine pyrophosphate</keyword>
<evidence type="ECO:0000259" key="5">
    <source>
        <dbReference type="Pfam" id="PF02775"/>
    </source>
</evidence>
<protein>
    <submittedName>
        <fullName evidence="7">Thiamine pyrophosphate-binding protein</fullName>
    </submittedName>
</protein>
<dbReference type="InterPro" id="IPR011766">
    <property type="entry name" value="TPP_enzyme_TPP-bd"/>
</dbReference>
<dbReference type="Gene3D" id="3.40.50.970">
    <property type="match status" value="2"/>
</dbReference>
<feature type="domain" description="Thiamine pyrophosphate enzyme central" evidence="4">
    <location>
        <begin position="191"/>
        <end position="327"/>
    </location>
</feature>
<evidence type="ECO:0000313" key="7">
    <source>
        <dbReference type="EMBL" id="QZO01888.1"/>
    </source>
</evidence>
<dbReference type="CDD" id="cd07035">
    <property type="entry name" value="TPP_PYR_POX_like"/>
    <property type="match status" value="1"/>
</dbReference>
<dbReference type="FunFam" id="3.40.50.970:FF:000007">
    <property type="entry name" value="Acetolactate synthase"/>
    <property type="match status" value="1"/>
</dbReference>
<evidence type="ECO:0000259" key="4">
    <source>
        <dbReference type="Pfam" id="PF00205"/>
    </source>
</evidence>
<dbReference type="InterPro" id="IPR012000">
    <property type="entry name" value="Thiamin_PyroP_enz_cen_dom"/>
</dbReference>
<dbReference type="CDD" id="cd00568">
    <property type="entry name" value="TPP_enzymes"/>
    <property type="match status" value="1"/>
</dbReference>
<dbReference type="RefSeq" id="WP_261405244.1">
    <property type="nucleotide sequence ID" value="NZ_CP081869.1"/>
</dbReference>
<proteinExistence type="inferred from homology"/>
<dbReference type="Pfam" id="PF02775">
    <property type="entry name" value="TPP_enzyme_C"/>
    <property type="match status" value="1"/>
</dbReference>
<dbReference type="GO" id="GO:0050660">
    <property type="term" value="F:flavin adenine dinucleotide binding"/>
    <property type="evidence" value="ECO:0007669"/>
    <property type="project" value="TreeGrafter"/>
</dbReference>